<sequence>MTPAPPDPAPDPVLLEAVRARLVREGAEPSPAHVAAALRAEGGVLGDAEILAIVRLLRADLTGAGPLDPLLAEPSITDILVNGPTEVWVDNGSGLRPAPGVRFTDDEAVQRLAQRLAAQAGRRLDAAAPWVDARLPASGARLHAVLPPVAPERTHLSLRLPRQSVFTLDELVGSGSVPPGGAQLLRALVTSRHAFLVCGGTGTGKTTLLSSLLSLADPSERLLLVEDSAELRPEHPHVVRLQARPPNIEGTGEVSLHQLVRQALRMRPDRLVVGEARGGEVVDLLSAMNTGHEGGASTLHANAAADLPARVEALGCAAGLSREAVHSQLAATRALVVHLVREPSGARRVAEVRVLRRDTGGLVRAVPAVGFPTVGHIVRHEAIHDLTALVGDNWLPPTATEG</sequence>
<dbReference type="NCBIfam" id="TIGR03819">
    <property type="entry name" value="heli_sec_ATPase"/>
    <property type="match status" value="1"/>
</dbReference>
<dbReference type="OrthoDB" id="9810761at2"/>
<dbReference type="InterPro" id="IPR022399">
    <property type="entry name" value="TadA-like_ATPase"/>
</dbReference>
<dbReference type="Gene3D" id="3.40.50.300">
    <property type="entry name" value="P-loop containing nucleotide triphosphate hydrolases"/>
    <property type="match status" value="1"/>
</dbReference>
<dbReference type="AlphaFoldDB" id="A0A3N0E628"/>
<name>A0A3N0E628_9ACTN</name>
<evidence type="ECO:0000313" key="4">
    <source>
        <dbReference type="Proteomes" id="UP000269198"/>
    </source>
</evidence>
<dbReference type="Gene3D" id="3.30.450.380">
    <property type="match status" value="1"/>
</dbReference>
<dbReference type="PANTHER" id="PTHR30486:SF6">
    <property type="entry name" value="TYPE IV PILUS RETRACTATION ATPASE PILT"/>
    <property type="match status" value="1"/>
</dbReference>
<feature type="domain" description="Bacterial type II secretion system protein E" evidence="2">
    <location>
        <begin position="62"/>
        <end position="342"/>
    </location>
</feature>
<comment type="caution">
    <text evidence="3">The sequence shown here is derived from an EMBL/GenBank/DDBJ whole genome shotgun (WGS) entry which is preliminary data.</text>
</comment>
<dbReference type="InterPro" id="IPR050921">
    <property type="entry name" value="T4SS_GSP_E_ATPase"/>
</dbReference>
<keyword evidence="4" id="KW-1185">Reference proteome</keyword>
<evidence type="ECO:0000313" key="3">
    <source>
        <dbReference type="EMBL" id="RNL83287.1"/>
    </source>
</evidence>
<dbReference type="InterPro" id="IPR027417">
    <property type="entry name" value="P-loop_NTPase"/>
</dbReference>
<dbReference type="SUPFAM" id="SSF52540">
    <property type="entry name" value="P-loop containing nucleoside triphosphate hydrolases"/>
    <property type="match status" value="1"/>
</dbReference>
<gene>
    <name evidence="3" type="ORF">EFW17_16215</name>
</gene>
<organism evidence="3 4">
    <name type="scientific">Halostreptopolyspora alba</name>
    <dbReference type="NCBI Taxonomy" id="2487137"/>
    <lineage>
        <taxon>Bacteria</taxon>
        <taxon>Bacillati</taxon>
        <taxon>Actinomycetota</taxon>
        <taxon>Actinomycetes</taxon>
        <taxon>Streptosporangiales</taxon>
        <taxon>Nocardiopsidaceae</taxon>
        <taxon>Halostreptopolyspora</taxon>
    </lineage>
</organism>
<dbReference type="PANTHER" id="PTHR30486">
    <property type="entry name" value="TWITCHING MOTILITY PROTEIN PILT"/>
    <property type="match status" value="1"/>
</dbReference>
<proteinExistence type="inferred from homology"/>
<protein>
    <submittedName>
        <fullName evidence="3">TadA family conjugal transfer-associated ATPase</fullName>
    </submittedName>
</protein>
<dbReference type="Pfam" id="PF00437">
    <property type="entry name" value="T2SSE"/>
    <property type="match status" value="1"/>
</dbReference>
<evidence type="ECO:0000256" key="1">
    <source>
        <dbReference type="ARBA" id="ARBA00006611"/>
    </source>
</evidence>
<evidence type="ECO:0000259" key="2">
    <source>
        <dbReference type="Pfam" id="PF00437"/>
    </source>
</evidence>
<dbReference type="CDD" id="cd01130">
    <property type="entry name" value="VirB11-like_ATPase"/>
    <property type="match status" value="1"/>
</dbReference>
<dbReference type="GO" id="GO:0016887">
    <property type="term" value="F:ATP hydrolysis activity"/>
    <property type="evidence" value="ECO:0007669"/>
    <property type="project" value="InterPro"/>
</dbReference>
<dbReference type="EMBL" id="RJMB01000017">
    <property type="protein sequence ID" value="RNL83287.1"/>
    <property type="molecule type" value="Genomic_DNA"/>
</dbReference>
<dbReference type="RefSeq" id="WP_123202256.1">
    <property type="nucleotide sequence ID" value="NZ_RJMB01000017.1"/>
</dbReference>
<reference evidence="3 4" key="1">
    <citation type="submission" date="2018-11" db="EMBL/GenBank/DDBJ databases">
        <title>The genome draft of YIM 96095.</title>
        <authorList>
            <person name="Tang S.-K."/>
            <person name="Chunyu W.-X."/>
            <person name="Feng Y.-Z."/>
        </authorList>
    </citation>
    <scope>NUCLEOTIDE SEQUENCE [LARGE SCALE GENOMIC DNA]</scope>
    <source>
        <strain evidence="3 4">YIM 96095</strain>
    </source>
</reference>
<accession>A0A3N0E628</accession>
<comment type="similarity">
    <text evidence="1">Belongs to the GSP E family.</text>
</comment>
<dbReference type="InterPro" id="IPR001482">
    <property type="entry name" value="T2SS/T4SS_dom"/>
</dbReference>
<dbReference type="Proteomes" id="UP000269198">
    <property type="component" value="Unassembled WGS sequence"/>
</dbReference>